<protein>
    <submittedName>
        <fullName evidence="1">Uncharacterized protein</fullName>
    </submittedName>
</protein>
<organism evidence="1 2">
    <name type="scientific">[Clostridium] leptum DSM 753</name>
    <dbReference type="NCBI Taxonomy" id="428125"/>
    <lineage>
        <taxon>Bacteria</taxon>
        <taxon>Bacillati</taxon>
        <taxon>Bacillota</taxon>
        <taxon>Clostridia</taxon>
        <taxon>Eubacteriales</taxon>
        <taxon>Oscillospiraceae</taxon>
        <taxon>Oscillospiraceae incertae sedis</taxon>
    </lineage>
</organism>
<sequence length="42" mass="5156">MFFQREWDIIKLKKRARRELPDGVRRTGGSQRLRFPVKAKRK</sequence>
<dbReference type="AlphaFoldDB" id="A7VVE6"/>
<reference evidence="1 2" key="2">
    <citation type="submission" date="2007-08" db="EMBL/GenBank/DDBJ databases">
        <authorList>
            <person name="Fulton L."/>
            <person name="Clifton S."/>
            <person name="Fulton B."/>
            <person name="Xu J."/>
            <person name="Minx P."/>
            <person name="Pepin K.H."/>
            <person name="Johnson M."/>
            <person name="Thiruvilangam P."/>
            <person name="Bhonagiri V."/>
            <person name="Nash W.E."/>
            <person name="Wang C."/>
            <person name="Mardis E.R."/>
            <person name="Wilson R.K."/>
        </authorList>
    </citation>
    <scope>NUCLEOTIDE SEQUENCE [LARGE SCALE GENOMIC DNA]</scope>
    <source>
        <strain evidence="1 2">DSM 753</strain>
    </source>
</reference>
<proteinExistence type="predicted"/>
<name>A7VVE6_9FIRM</name>
<dbReference type="Proteomes" id="UP000003490">
    <property type="component" value="Unassembled WGS sequence"/>
</dbReference>
<comment type="caution">
    <text evidence="1">The sequence shown here is derived from an EMBL/GenBank/DDBJ whole genome shotgun (WGS) entry which is preliminary data.</text>
</comment>
<accession>A7VVE6</accession>
<evidence type="ECO:0000313" key="2">
    <source>
        <dbReference type="Proteomes" id="UP000003490"/>
    </source>
</evidence>
<dbReference type="HOGENOM" id="CLU_3249556_0_0_9"/>
<gene>
    <name evidence="1" type="ORF">CLOLEP_02558</name>
</gene>
<reference evidence="1 2" key="1">
    <citation type="submission" date="2007-08" db="EMBL/GenBank/DDBJ databases">
        <title>Draft genome sequence of Clostridium leptum (DSM 753).</title>
        <authorList>
            <person name="Sudarsanam P."/>
            <person name="Ley R."/>
            <person name="Guruge J."/>
            <person name="Turnbaugh P.J."/>
            <person name="Mahowald M."/>
            <person name="Liep D."/>
            <person name="Gordon J."/>
        </authorList>
    </citation>
    <scope>NUCLEOTIDE SEQUENCE [LARGE SCALE GENOMIC DNA]</scope>
    <source>
        <strain evidence="1 2">DSM 753</strain>
    </source>
</reference>
<dbReference type="EMBL" id="ABCB02000019">
    <property type="protein sequence ID" value="EDO60946.1"/>
    <property type="molecule type" value="Genomic_DNA"/>
</dbReference>
<evidence type="ECO:0000313" key="1">
    <source>
        <dbReference type="EMBL" id="EDO60946.1"/>
    </source>
</evidence>